<proteinExistence type="predicted"/>
<dbReference type="Proteomes" id="UP001219934">
    <property type="component" value="Unassembled WGS sequence"/>
</dbReference>
<reference evidence="1" key="1">
    <citation type="submission" date="2022-11" db="EMBL/GenBank/DDBJ databases">
        <title>Chromosome-level genome of Pogonophryne albipinna.</title>
        <authorList>
            <person name="Jo E."/>
        </authorList>
    </citation>
    <scope>NUCLEOTIDE SEQUENCE</scope>
    <source>
        <strain evidence="1">SGF0006</strain>
        <tissue evidence="1">Muscle</tissue>
    </source>
</reference>
<organism evidence="1 2">
    <name type="scientific">Pogonophryne albipinna</name>
    <dbReference type="NCBI Taxonomy" id="1090488"/>
    <lineage>
        <taxon>Eukaryota</taxon>
        <taxon>Metazoa</taxon>
        <taxon>Chordata</taxon>
        <taxon>Craniata</taxon>
        <taxon>Vertebrata</taxon>
        <taxon>Euteleostomi</taxon>
        <taxon>Actinopterygii</taxon>
        <taxon>Neopterygii</taxon>
        <taxon>Teleostei</taxon>
        <taxon>Neoteleostei</taxon>
        <taxon>Acanthomorphata</taxon>
        <taxon>Eupercaria</taxon>
        <taxon>Perciformes</taxon>
        <taxon>Notothenioidei</taxon>
        <taxon>Pogonophryne</taxon>
    </lineage>
</organism>
<keyword evidence="2" id="KW-1185">Reference proteome</keyword>
<dbReference type="EMBL" id="JAPTMU010000003">
    <property type="protein sequence ID" value="KAJ4946064.1"/>
    <property type="molecule type" value="Genomic_DNA"/>
</dbReference>
<sequence>MSVEGEVVEMQTVTKVRSGRDFIPMRRIVLEQDNSRRNVTLWREASVKDIRIGERNMALKNMLNIQMDSPDFKPPPITLNVVRLEDQPKVVAWDFGDTVKAATVKHNKVAIVSDGNSLTKVALFEEYASKVTEVGTTILVPQNLLEEADALLHPASPITSIKDCTEGQGYMSVQGEVIEESNRISVTLWREAAMAAANIGELVIISHLKATRTDYGVQLQSSQLTKIENQLFGHNELSINERGSSQFKQRFHFFGLQEEAAFQCRVAICYITYLLSVPIAHNILGLSLPPAFISVVHLFRPAVHVLLPCRGFSSSPRESFTSVQLAC</sequence>
<evidence type="ECO:0000313" key="1">
    <source>
        <dbReference type="EMBL" id="KAJ4946064.1"/>
    </source>
</evidence>
<protein>
    <submittedName>
        <fullName evidence="1">Uncharacterized protein</fullName>
    </submittedName>
</protein>
<comment type="caution">
    <text evidence="1">The sequence shown here is derived from an EMBL/GenBank/DDBJ whole genome shotgun (WGS) entry which is preliminary data.</text>
</comment>
<name>A0AAD6BN33_9TELE</name>
<evidence type="ECO:0000313" key="2">
    <source>
        <dbReference type="Proteomes" id="UP001219934"/>
    </source>
</evidence>
<accession>A0AAD6BN33</accession>
<dbReference type="AlphaFoldDB" id="A0AAD6BN33"/>
<gene>
    <name evidence="1" type="ORF">JOQ06_023739</name>
</gene>